<feature type="region of interest" description="Disordered" evidence="9">
    <location>
        <begin position="114"/>
        <end position="139"/>
    </location>
</feature>
<evidence type="ECO:0000256" key="4">
    <source>
        <dbReference type="ARBA" id="ARBA00022771"/>
    </source>
</evidence>
<keyword evidence="7" id="KW-0539">Nucleus</keyword>
<feature type="domain" description="SAM" evidence="10">
    <location>
        <begin position="894"/>
        <end position="958"/>
    </location>
</feature>
<evidence type="ECO:0000313" key="12">
    <source>
        <dbReference type="Proteomes" id="UP000515126"/>
    </source>
</evidence>
<dbReference type="Pfam" id="PF00536">
    <property type="entry name" value="SAM_1"/>
    <property type="match status" value="1"/>
</dbReference>
<evidence type="ECO:0000256" key="3">
    <source>
        <dbReference type="ARBA" id="ARBA00022723"/>
    </source>
</evidence>
<feature type="compositionally biased region" description="Low complexity" evidence="9">
    <location>
        <begin position="300"/>
        <end position="319"/>
    </location>
</feature>
<evidence type="ECO:0000256" key="1">
    <source>
        <dbReference type="ARBA" id="ARBA00004123"/>
    </source>
</evidence>
<dbReference type="PANTHER" id="PTHR12247:SF88">
    <property type="entry name" value="POLYHOMEOTIC-LIKE PROTEIN 3"/>
    <property type="match status" value="1"/>
</dbReference>
<dbReference type="RefSeq" id="XP_021012939.1">
    <property type="nucleotide sequence ID" value="XM_021157280.2"/>
</dbReference>
<dbReference type="GO" id="GO:0003682">
    <property type="term" value="F:chromatin binding"/>
    <property type="evidence" value="ECO:0007669"/>
    <property type="project" value="TreeGrafter"/>
</dbReference>
<protein>
    <submittedName>
        <fullName evidence="13">Polyhomeotic-like protein 3 isoform X4</fullName>
    </submittedName>
</protein>
<dbReference type="SMART" id="SM00454">
    <property type="entry name" value="SAM"/>
    <property type="match status" value="1"/>
</dbReference>
<reference evidence="13" key="1">
    <citation type="submission" date="2025-08" db="UniProtKB">
        <authorList>
            <consortium name="RefSeq"/>
        </authorList>
    </citation>
    <scope>IDENTIFICATION</scope>
</reference>
<dbReference type="Pfam" id="PF21319">
    <property type="entry name" value="zf-FCS_1"/>
    <property type="match status" value="1"/>
</dbReference>
<comment type="subcellular location">
    <subcellularLocation>
        <location evidence="1">Nucleus</location>
    </subcellularLocation>
</comment>
<feature type="compositionally biased region" description="Basic and acidic residues" evidence="9">
    <location>
        <begin position="235"/>
        <end position="245"/>
    </location>
</feature>
<dbReference type="PANTHER" id="PTHR12247">
    <property type="entry name" value="POLYCOMB GROUP PROTEIN"/>
    <property type="match status" value="1"/>
</dbReference>
<dbReference type="InterPro" id="IPR050548">
    <property type="entry name" value="PcG_chromatin_remod_factors"/>
</dbReference>
<gene>
    <name evidence="13" type="primary">Phc3</name>
</gene>
<proteinExistence type="predicted"/>
<evidence type="ECO:0000256" key="9">
    <source>
        <dbReference type="SAM" id="MobiDB-lite"/>
    </source>
</evidence>
<feature type="region of interest" description="Disordered" evidence="9">
    <location>
        <begin position="802"/>
        <end position="822"/>
    </location>
</feature>
<dbReference type="InterPro" id="IPR012313">
    <property type="entry name" value="Znf_FCS"/>
</dbReference>
<dbReference type="GO" id="GO:0042393">
    <property type="term" value="F:histone binding"/>
    <property type="evidence" value="ECO:0007669"/>
    <property type="project" value="TreeGrafter"/>
</dbReference>
<dbReference type="Gene3D" id="3.30.60.160">
    <property type="match status" value="1"/>
</dbReference>
<feature type="compositionally biased region" description="Basic and acidic residues" evidence="9">
    <location>
        <begin position="1"/>
        <end position="11"/>
    </location>
</feature>
<feature type="region of interest" description="Disordered" evidence="9">
    <location>
        <begin position="203"/>
        <end position="259"/>
    </location>
</feature>
<feature type="compositionally biased region" description="Low complexity" evidence="9">
    <location>
        <begin position="18"/>
        <end position="40"/>
    </location>
</feature>
<dbReference type="GeneID" id="110290670"/>
<dbReference type="GO" id="GO:0003677">
    <property type="term" value="F:DNA binding"/>
    <property type="evidence" value="ECO:0007669"/>
    <property type="project" value="UniProtKB-KW"/>
</dbReference>
<name>A0A6P5PEW0_MUSCR</name>
<keyword evidence="5" id="KW-0862">Zinc</keyword>
<dbReference type="InterPro" id="IPR013761">
    <property type="entry name" value="SAM/pointed_sf"/>
</dbReference>
<dbReference type="Proteomes" id="UP000515126">
    <property type="component" value="Chromosome 3"/>
</dbReference>
<dbReference type="GO" id="GO:0008270">
    <property type="term" value="F:zinc ion binding"/>
    <property type="evidence" value="ECO:0007669"/>
    <property type="project" value="UniProtKB-KW"/>
</dbReference>
<feature type="domain" description="FCS-type" evidence="11">
    <location>
        <begin position="751"/>
        <end position="785"/>
    </location>
</feature>
<sequence length="958" mass="103246">MAEAEFKDHSTAMDSEPSSGTSVSTTASSTTTTTITTSSSRMQQPQISVYSGSDRHAVQVIQQALHRPPSSAAQYLQQMYAAQQQHLMLHTAALQQQHLSSSQLQSLAAVQASLSSGRPSTSPTGSVTQQSSMSQTSILSASPAPAQLMNRSQTSSSTSGSITQQTMLLGSTSPTLTASQAQMYLRAQMVQNLTLRSQKLGVLSSSQNGSPKSAGQTQSLTICHNKTTVTSSKISQRDPSPESRKGGSPGLESRSTAVTRTSSIHQLIAPASYSPIQPHSLIKHQQIPLHSPPPKVSHHQLILQQQQQQIQPITLQSPSQDPPPSQHCIPLPNHGLSPAPSNAQSQHCSPIQSHPPPLTVSPNQAQSAQQSVVVSPPPPHSPSQSPTIIIHPQALIQPHPLVSSALQTGPNLQQADQVQSTAQLNLPSHLPLPASPVVHIGPVQQSALVSPGQQIVSPTSHQQYSTLQSSPIPIATPPQMSASPPAQIPPLPLQSMQSLQVQPEILSQGQVLVQNALVSEEELPAAEALVQLPFQTLPPPQTVAVNLQVQPPAPVDPPVVYQVEDVCEEEMPEESDECARMDRTPPPPTLSPAAVTVGRGEDLTSEHPLLEQVELPAVASVSASVIKSPSDPTHASAPAPPLLIPAASTRSSSTSLASSTPSLENKPPQAIVKPQILTHVIEGFVIQEGLEPFPVSRSSLLIEQPVKKRPLLGNEVVNSVCAQPELQNNTKHADNSSDTEMEDMIAEETLEEMDSELLKCEFCGKMGYPNEFLRSKRFCTMSCAKRYNVSCSKKFALSRWNRKPDNQSLGHRGRRPSGPEGAAREHILRQLPITYPSAEEDLASHEDPVPSAMTTRLRRQSERERERELRDVRVRKMPENSDLLPAAQTEPSIWTVDDVWAFIHSLPGCQDVADEFRAQEIDGQALLLLKEDHLMSAMNMKLGPALKICARINSLKDS</sequence>
<dbReference type="GO" id="GO:0045892">
    <property type="term" value="P:negative regulation of DNA-templated transcription"/>
    <property type="evidence" value="ECO:0007669"/>
    <property type="project" value="TreeGrafter"/>
</dbReference>
<dbReference type="CDD" id="cd09577">
    <property type="entry name" value="SAM_Ph1_2_3"/>
    <property type="match status" value="1"/>
</dbReference>
<keyword evidence="2" id="KW-0217">Developmental protein</keyword>
<keyword evidence="12" id="KW-1185">Reference proteome</keyword>
<keyword evidence="3" id="KW-0479">Metal-binding</keyword>
<evidence type="ECO:0000313" key="13">
    <source>
        <dbReference type="RefSeq" id="XP_021012939.1"/>
    </source>
</evidence>
<keyword evidence="4 8" id="KW-0863">Zinc-finger</keyword>
<feature type="compositionally biased region" description="Polar residues" evidence="9">
    <location>
        <begin position="339"/>
        <end position="352"/>
    </location>
</feature>
<dbReference type="GO" id="GO:0035102">
    <property type="term" value="C:PRC1 complex"/>
    <property type="evidence" value="ECO:0007669"/>
    <property type="project" value="TreeGrafter"/>
</dbReference>
<dbReference type="InterPro" id="IPR038603">
    <property type="entry name" value="Znf_FCS_sf"/>
</dbReference>
<evidence type="ECO:0000256" key="6">
    <source>
        <dbReference type="ARBA" id="ARBA00023125"/>
    </source>
</evidence>
<keyword evidence="6" id="KW-0238">DNA-binding</keyword>
<dbReference type="CTD" id="80012"/>
<feature type="compositionally biased region" description="Basic and acidic residues" evidence="9">
    <location>
        <begin position="859"/>
        <end position="868"/>
    </location>
</feature>
<feature type="region of interest" description="Disordered" evidence="9">
    <location>
        <begin position="627"/>
        <end position="667"/>
    </location>
</feature>
<dbReference type="InterPro" id="IPR001660">
    <property type="entry name" value="SAM"/>
</dbReference>
<feature type="region of interest" description="Disordered" evidence="9">
    <location>
        <begin position="1"/>
        <end position="45"/>
    </location>
</feature>
<feature type="compositionally biased region" description="Polar residues" evidence="9">
    <location>
        <begin position="203"/>
        <end position="234"/>
    </location>
</feature>
<dbReference type="SUPFAM" id="SSF47769">
    <property type="entry name" value="SAM/Pointed domain"/>
    <property type="match status" value="1"/>
</dbReference>
<feature type="compositionally biased region" description="Low complexity" evidence="9">
    <location>
        <begin position="644"/>
        <end position="663"/>
    </location>
</feature>
<dbReference type="PROSITE" id="PS50105">
    <property type="entry name" value="SAM_DOMAIN"/>
    <property type="match status" value="1"/>
</dbReference>
<evidence type="ECO:0000259" key="10">
    <source>
        <dbReference type="PROSITE" id="PS50105"/>
    </source>
</evidence>
<dbReference type="FunFam" id="1.10.150.50:FF:000011">
    <property type="entry name" value="Polyhomeotic-like protein 2 isoform 1"/>
    <property type="match status" value="1"/>
</dbReference>
<feature type="region of interest" description="Disordered" evidence="9">
    <location>
        <begin position="286"/>
        <end position="386"/>
    </location>
</feature>
<dbReference type="Gene3D" id="1.10.150.50">
    <property type="entry name" value="Transcription Factor, Ets-1"/>
    <property type="match status" value="1"/>
</dbReference>
<accession>A0A6P5PEW0</accession>
<dbReference type="AlphaFoldDB" id="A0A6P5PEW0"/>
<evidence type="ECO:0000256" key="2">
    <source>
        <dbReference type="ARBA" id="ARBA00022473"/>
    </source>
</evidence>
<evidence type="ECO:0000259" key="11">
    <source>
        <dbReference type="PROSITE" id="PS51024"/>
    </source>
</evidence>
<evidence type="ECO:0000256" key="8">
    <source>
        <dbReference type="PROSITE-ProRule" id="PRU00367"/>
    </source>
</evidence>
<dbReference type="FunFam" id="3.30.60.160:FF:000002">
    <property type="entry name" value="Polyhomeotic-like protein 2 isoform 1"/>
    <property type="match status" value="1"/>
</dbReference>
<organism evidence="12 13">
    <name type="scientific">Mus caroli</name>
    <name type="common">Ryukyu mouse</name>
    <name type="synonym">Ricefield mouse</name>
    <dbReference type="NCBI Taxonomy" id="10089"/>
    <lineage>
        <taxon>Eukaryota</taxon>
        <taxon>Metazoa</taxon>
        <taxon>Chordata</taxon>
        <taxon>Craniata</taxon>
        <taxon>Vertebrata</taxon>
        <taxon>Euteleostomi</taxon>
        <taxon>Mammalia</taxon>
        <taxon>Eutheria</taxon>
        <taxon>Euarchontoglires</taxon>
        <taxon>Glires</taxon>
        <taxon>Rodentia</taxon>
        <taxon>Myomorpha</taxon>
        <taxon>Muroidea</taxon>
        <taxon>Muridae</taxon>
        <taxon>Murinae</taxon>
        <taxon>Mus</taxon>
        <taxon>Mus</taxon>
    </lineage>
</organism>
<feature type="region of interest" description="Disordered" evidence="9">
    <location>
        <begin position="839"/>
        <end position="868"/>
    </location>
</feature>
<evidence type="ECO:0000256" key="7">
    <source>
        <dbReference type="ARBA" id="ARBA00023242"/>
    </source>
</evidence>
<feature type="compositionally biased region" description="Low complexity" evidence="9">
    <location>
        <begin position="360"/>
        <end position="374"/>
    </location>
</feature>
<dbReference type="PROSITE" id="PS51024">
    <property type="entry name" value="ZF_FCS"/>
    <property type="match status" value="1"/>
</dbReference>
<evidence type="ECO:0000256" key="5">
    <source>
        <dbReference type="ARBA" id="ARBA00022833"/>
    </source>
</evidence>